<dbReference type="RefSeq" id="WP_074705651.1">
    <property type="nucleotide sequence ID" value="NZ_CAMEFB010000001.1"/>
</dbReference>
<dbReference type="AlphaFoldDB" id="A0A1H2WJS3"/>
<keyword evidence="1" id="KW-0472">Membrane</keyword>
<gene>
    <name evidence="2" type="ORF">SAMN05216495_10672</name>
</gene>
<evidence type="ECO:0000313" key="2">
    <source>
        <dbReference type="EMBL" id="SDW80903.1"/>
    </source>
</evidence>
<proteinExistence type="predicted"/>
<keyword evidence="1" id="KW-1133">Transmembrane helix</keyword>
<feature type="transmembrane region" description="Helical" evidence="1">
    <location>
        <begin position="67"/>
        <end position="84"/>
    </location>
</feature>
<evidence type="ECO:0000256" key="1">
    <source>
        <dbReference type="SAM" id="Phobius"/>
    </source>
</evidence>
<sequence>MLGKNHLTLLLVLAAGAVIGGLLGDSLQASQILGGATDILVRKYQVLTIPPSTMDLYVTKVTAGVEFSPNLAAILGMILAGVLFHKL</sequence>
<name>A0A1H2WJS3_ACIFE</name>
<dbReference type="EMBL" id="FNOP01000006">
    <property type="protein sequence ID" value="SDW80903.1"/>
    <property type="molecule type" value="Genomic_DNA"/>
</dbReference>
<protein>
    <recommendedName>
        <fullName evidence="4">DUF4321 domain-containing protein</fullName>
    </recommendedName>
</protein>
<dbReference type="Pfam" id="PF14209">
    <property type="entry name" value="DUF4321"/>
    <property type="match status" value="1"/>
</dbReference>
<reference evidence="2 3" key="1">
    <citation type="submission" date="2016-10" db="EMBL/GenBank/DDBJ databases">
        <authorList>
            <person name="Varghese N."/>
            <person name="Submissions S."/>
        </authorList>
    </citation>
    <scope>NUCLEOTIDE SEQUENCE [LARGE SCALE GENOMIC DNA]</scope>
    <source>
        <strain evidence="2 3">WCC6</strain>
    </source>
</reference>
<evidence type="ECO:0008006" key="4">
    <source>
        <dbReference type="Google" id="ProtNLM"/>
    </source>
</evidence>
<dbReference type="Proteomes" id="UP000182379">
    <property type="component" value="Unassembled WGS sequence"/>
</dbReference>
<organism evidence="2 3">
    <name type="scientific">Acidaminococcus fermentans</name>
    <dbReference type="NCBI Taxonomy" id="905"/>
    <lineage>
        <taxon>Bacteria</taxon>
        <taxon>Bacillati</taxon>
        <taxon>Bacillota</taxon>
        <taxon>Negativicutes</taxon>
        <taxon>Acidaminococcales</taxon>
        <taxon>Acidaminococcaceae</taxon>
        <taxon>Acidaminococcus</taxon>
    </lineage>
</organism>
<keyword evidence="1" id="KW-0812">Transmembrane</keyword>
<comment type="caution">
    <text evidence="2">The sequence shown here is derived from an EMBL/GenBank/DDBJ whole genome shotgun (WGS) entry which is preliminary data.</text>
</comment>
<accession>A0A1H2WJS3</accession>
<dbReference type="InterPro" id="IPR025470">
    <property type="entry name" value="DUF4321"/>
</dbReference>
<evidence type="ECO:0000313" key="3">
    <source>
        <dbReference type="Proteomes" id="UP000182379"/>
    </source>
</evidence>